<dbReference type="InterPro" id="IPR007712">
    <property type="entry name" value="RelE/ParE_toxin"/>
</dbReference>
<evidence type="ECO:0000313" key="2">
    <source>
        <dbReference type="EMBL" id="XCN73270.1"/>
    </source>
</evidence>
<dbReference type="AlphaFoldDB" id="A0AAU8LW78"/>
<keyword evidence="1" id="KW-1277">Toxin-antitoxin system</keyword>
<protein>
    <submittedName>
        <fullName evidence="2">Type II toxin-antitoxin system RelE/ParE family toxin</fullName>
    </submittedName>
</protein>
<accession>A0AAU8LW78</accession>
<dbReference type="Gene3D" id="3.30.2310.20">
    <property type="entry name" value="RelE-like"/>
    <property type="match status" value="1"/>
</dbReference>
<dbReference type="EMBL" id="CP159373">
    <property type="protein sequence ID" value="XCN73270.1"/>
    <property type="molecule type" value="Genomic_DNA"/>
</dbReference>
<organism evidence="2">
    <name type="scientific">Candidatus Electrothrix aestuarii</name>
    <dbReference type="NCBI Taxonomy" id="3062594"/>
    <lineage>
        <taxon>Bacteria</taxon>
        <taxon>Pseudomonadati</taxon>
        <taxon>Thermodesulfobacteriota</taxon>
        <taxon>Desulfobulbia</taxon>
        <taxon>Desulfobulbales</taxon>
        <taxon>Desulfobulbaceae</taxon>
        <taxon>Candidatus Electrothrix</taxon>
    </lineage>
</organism>
<sequence>MGYVPYYSDLLALPFKNYMIYYRCQSAQVEIVRVLHGSRDMGSIFNQSPLLTSHKTKDTIRS</sequence>
<dbReference type="Pfam" id="PF05016">
    <property type="entry name" value="ParE_toxin"/>
    <property type="match status" value="1"/>
</dbReference>
<reference evidence="2" key="2">
    <citation type="submission" date="2024-06" db="EMBL/GenBank/DDBJ databases">
        <authorList>
            <person name="Plum-Jensen L.E."/>
            <person name="Schramm A."/>
            <person name="Marshall I.P.G."/>
        </authorList>
    </citation>
    <scope>NUCLEOTIDE SEQUENCE</scope>
    <source>
        <strain evidence="2">Rat1</strain>
    </source>
</reference>
<name>A0AAU8LW78_9BACT</name>
<dbReference type="KEGG" id="eaj:Q3M24_00475"/>
<evidence type="ECO:0000256" key="1">
    <source>
        <dbReference type="ARBA" id="ARBA00022649"/>
    </source>
</evidence>
<proteinExistence type="predicted"/>
<dbReference type="InterPro" id="IPR035093">
    <property type="entry name" value="RelE/ParE_toxin_dom_sf"/>
</dbReference>
<gene>
    <name evidence="2" type="ORF">Q3M24_00475</name>
</gene>
<reference evidence="2" key="1">
    <citation type="journal article" date="2024" name="Syst. Appl. Microbiol.">
        <title>First single-strain enrichments of Electrothrix cable bacteria, description of E. aestuarii sp. nov. and E. rattekaaiensis sp. nov., and proposal of a cable bacteria taxonomy following the rules of the SeqCode.</title>
        <authorList>
            <person name="Plum-Jensen L.E."/>
            <person name="Schramm A."/>
            <person name="Marshall I.P.G."/>
        </authorList>
    </citation>
    <scope>NUCLEOTIDE SEQUENCE</scope>
    <source>
        <strain evidence="2">Rat1</strain>
    </source>
</reference>